<evidence type="ECO:0000313" key="13">
    <source>
        <dbReference type="Proteomes" id="UP000751190"/>
    </source>
</evidence>
<dbReference type="InterPro" id="IPR020618">
    <property type="entry name" value="Adenyl_kinase_AK6"/>
</dbReference>
<comment type="subcellular location">
    <subcellularLocation>
        <location evidence="10">Cytoplasm</location>
    </subcellularLocation>
    <subcellularLocation>
        <location evidence="10">Nucleus</location>
    </subcellularLocation>
</comment>
<feature type="region of interest" description="LID" evidence="10">
    <location>
        <begin position="114"/>
        <end position="124"/>
    </location>
</feature>
<keyword evidence="2 10" id="KW-0963">Cytoplasm</keyword>
<keyword evidence="4 10" id="KW-0698">rRNA processing</keyword>
<dbReference type="Pfam" id="PF13238">
    <property type="entry name" value="AAA_18"/>
    <property type="match status" value="1"/>
</dbReference>
<name>A0A8J5XAN0_DIALT</name>
<comment type="subunit">
    <text evidence="10">Interacts with small ribosomal subunit protein uS11. Not a structural component of 43S pre-ribosomes, but transiently interacts with them by binding to uS11.</text>
</comment>
<dbReference type="GO" id="GO:0005634">
    <property type="term" value="C:nucleus"/>
    <property type="evidence" value="ECO:0007669"/>
    <property type="project" value="UniProtKB-SubCell"/>
</dbReference>
<protein>
    <recommendedName>
        <fullName evidence="10">Adenylate kinase isoenzyme 6 homolog</fullName>
        <shortName evidence="10">AK6</shortName>
        <ecNumber evidence="10">2.7.4.3</ecNumber>
    </recommendedName>
    <alternativeName>
        <fullName evidence="10">Dual activity adenylate kinase/ATPase</fullName>
        <shortName evidence="10">AK/ATPase</shortName>
    </alternativeName>
</protein>
<keyword evidence="6 10" id="KW-0547">Nucleotide-binding</keyword>
<keyword evidence="5 10" id="KW-0808">Transferase</keyword>
<evidence type="ECO:0000256" key="8">
    <source>
        <dbReference type="ARBA" id="ARBA00022840"/>
    </source>
</evidence>
<dbReference type="HAMAP" id="MF_00039">
    <property type="entry name" value="Adenylate_kinase_AK6"/>
    <property type="match status" value="1"/>
</dbReference>
<comment type="similarity">
    <text evidence="10">Belongs to the adenylate kinase family. AK6 subfamily.</text>
</comment>
<gene>
    <name evidence="12" type="ORF">KFE25_012764</name>
</gene>
<evidence type="ECO:0000256" key="2">
    <source>
        <dbReference type="ARBA" id="ARBA00022490"/>
    </source>
</evidence>
<sequence length="204" mass="22533">MTSADRSLPNLLITGTPGTGKSTMAAQLAAQLPDFALIELGELIKAKQLHDGWDAENEAYLWNEDRICDELEEAMSRGGVILDFHGADFFPERWFDLVVVLRANNSVLYERLAARRYPEKKLQENLEAEIMQVVRDEVFDAYQEDIIAEWQSDSLEQLEANIALAARWAREWQGPGTSAPRHAEADGDASAGGAVSAMAQDGAP</sequence>
<reference evidence="12" key="1">
    <citation type="submission" date="2021-05" db="EMBL/GenBank/DDBJ databases">
        <title>The genome of the haptophyte Pavlova lutheri (Diacronema luteri, Pavlovales) - a model for lipid biosynthesis in eukaryotic algae.</title>
        <authorList>
            <person name="Hulatt C.J."/>
            <person name="Posewitz M.C."/>
        </authorList>
    </citation>
    <scope>NUCLEOTIDE SEQUENCE</scope>
    <source>
        <strain evidence="12">NIVA-4/92</strain>
    </source>
</reference>
<dbReference type="EC" id="2.7.4.3" evidence="10"/>
<evidence type="ECO:0000256" key="1">
    <source>
        <dbReference type="ARBA" id="ARBA00000582"/>
    </source>
</evidence>
<dbReference type="Gene3D" id="3.40.50.300">
    <property type="entry name" value="P-loop containing nucleotide triphosphate hydrolases"/>
    <property type="match status" value="1"/>
</dbReference>
<dbReference type="GO" id="GO:0006364">
    <property type="term" value="P:rRNA processing"/>
    <property type="evidence" value="ECO:0007669"/>
    <property type="project" value="UniProtKB-KW"/>
</dbReference>
<keyword evidence="3 10" id="KW-0690">Ribosome biogenesis</keyword>
<comment type="function">
    <text evidence="10">Broad-specificity nucleoside monophosphate (NMP) kinase that catalyzes the reversible transfer of the terminal phosphate group between nucleoside triphosphates and monophosphates. Has also ATPase activity. Involved in the late cytoplasmic maturation steps of the 40S ribosomal particles, specifically 18S rRNA maturation. While NMP activity is not required for ribosome maturation, ATPase activity is. Associates transiently with small ribosomal subunit protein uS11. ATP hydrolysis breaks the interaction with uS11. May temporarily remove uS11 from the ribosome to enable a conformational change of the ribosomal RNA that is needed for the final maturation step of the small ribosomal subunit. Its NMP activity may have a role in nuclear energy homeostasis.</text>
</comment>
<proteinExistence type="inferred from homology"/>
<dbReference type="GO" id="GO:0005737">
    <property type="term" value="C:cytoplasm"/>
    <property type="evidence" value="ECO:0007669"/>
    <property type="project" value="UniProtKB-SubCell"/>
</dbReference>
<dbReference type="PANTHER" id="PTHR12595">
    <property type="entry name" value="POS9-ACTIVATING FACTOR FAP7-RELATED"/>
    <property type="match status" value="1"/>
</dbReference>
<comment type="catalytic activity">
    <reaction evidence="10">
        <text>ATP + H2O = ADP + phosphate + H(+)</text>
        <dbReference type="Rhea" id="RHEA:13065"/>
        <dbReference type="ChEBI" id="CHEBI:15377"/>
        <dbReference type="ChEBI" id="CHEBI:15378"/>
        <dbReference type="ChEBI" id="CHEBI:30616"/>
        <dbReference type="ChEBI" id="CHEBI:43474"/>
        <dbReference type="ChEBI" id="CHEBI:456216"/>
    </reaction>
</comment>
<keyword evidence="7 10" id="KW-0418">Kinase</keyword>
<feature type="binding site" evidence="10">
    <location>
        <position position="20"/>
    </location>
    <ligand>
        <name>ATP</name>
        <dbReference type="ChEBI" id="CHEBI:30616"/>
    </ligand>
</feature>
<dbReference type="PANTHER" id="PTHR12595:SF0">
    <property type="entry name" value="ADENYLATE KINASE ISOENZYME 6"/>
    <property type="match status" value="1"/>
</dbReference>
<dbReference type="GO" id="GO:0016887">
    <property type="term" value="F:ATP hydrolysis activity"/>
    <property type="evidence" value="ECO:0007669"/>
    <property type="project" value="UniProtKB-UniRule"/>
</dbReference>
<dbReference type="OrthoDB" id="10251185at2759"/>
<feature type="binding site" evidence="10">
    <location>
        <position position="115"/>
    </location>
    <ligand>
        <name>ATP</name>
        <dbReference type="ChEBI" id="CHEBI:30616"/>
    </ligand>
</feature>
<feature type="region of interest" description="NMPbind" evidence="10">
    <location>
        <begin position="39"/>
        <end position="62"/>
    </location>
</feature>
<comment type="caution">
    <text evidence="12">The sequence shown here is derived from an EMBL/GenBank/DDBJ whole genome shotgun (WGS) entry which is preliminary data.</text>
</comment>
<comment type="catalytic activity">
    <reaction evidence="1 10">
        <text>AMP + ATP = 2 ADP</text>
        <dbReference type="Rhea" id="RHEA:12973"/>
        <dbReference type="ChEBI" id="CHEBI:30616"/>
        <dbReference type="ChEBI" id="CHEBI:456215"/>
        <dbReference type="ChEBI" id="CHEBI:456216"/>
        <dbReference type="EC" id="2.7.4.3"/>
    </reaction>
</comment>
<keyword evidence="8 10" id="KW-0067">ATP-binding</keyword>
<evidence type="ECO:0000256" key="7">
    <source>
        <dbReference type="ARBA" id="ARBA00022777"/>
    </source>
</evidence>
<evidence type="ECO:0000313" key="12">
    <source>
        <dbReference type="EMBL" id="KAG8458104.1"/>
    </source>
</evidence>
<dbReference type="AlphaFoldDB" id="A0A8J5XAN0"/>
<dbReference type="FunFam" id="3.40.50.300:FF:000372">
    <property type="entry name" value="Adenylate kinase isoenzyme 6 homolog"/>
    <property type="match status" value="1"/>
</dbReference>
<keyword evidence="9 10" id="KW-0539">Nucleus</keyword>
<dbReference type="GO" id="GO:0004017">
    <property type="term" value="F:AMP kinase activity"/>
    <property type="evidence" value="ECO:0007669"/>
    <property type="project" value="UniProtKB-UniRule"/>
</dbReference>
<dbReference type="SUPFAM" id="SSF52540">
    <property type="entry name" value="P-loop containing nucleoside triphosphate hydrolases"/>
    <property type="match status" value="1"/>
</dbReference>
<feature type="binding site" evidence="10">
    <location>
        <position position="18"/>
    </location>
    <ligand>
        <name>ATP</name>
        <dbReference type="ChEBI" id="CHEBI:30616"/>
    </ligand>
</feature>
<evidence type="ECO:0000256" key="9">
    <source>
        <dbReference type="ARBA" id="ARBA00023242"/>
    </source>
</evidence>
<feature type="binding site" evidence="10">
    <location>
        <position position="23"/>
    </location>
    <ligand>
        <name>ATP</name>
        <dbReference type="ChEBI" id="CHEBI:30616"/>
    </ligand>
</feature>
<evidence type="ECO:0000256" key="10">
    <source>
        <dbReference type="HAMAP-Rule" id="MF_03173"/>
    </source>
</evidence>
<accession>A0A8J5XAN0</accession>
<evidence type="ECO:0000256" key="6">
    <source>
        <dbReference type="ARBA" id="ARBA00022741"/>
    </source>
</evidence>
<dbReference type="GO" id="GO:0005524">
    <property type="term" value="F:ATP binding"/>
    <property type="evidence" value="ECO:0007669"/>
    <property type="project" value="UniProtKB-KW"/>
</dbReference>
<dbReference type="OMA" id="QCEIFGT"/>
<dbReference type="EMBL" id="JAGTXO010000057">
    <property type="protein sequence ID" value="KAG8458104.1"/>
    <property type="molecule type" value="Genomic_DNA"/>
</dbReference>
<evidence type="ECO:0000256" key="3">
    <source>
        <dbReference type="ARBA" id="ARBA00022517"/>
    </source>
</evidence>
<dbReference type="InterPro" id="IPR027417">
    <property type="entry name" value="P-loop_NTPase"/>
</dbReference>
<feature type="binding site" evidence="10">
    <location>
        <position position="22"/>
    </location>
    <ligand>
        <name>ATP</name>
        <dbReference type="ChEBI" id="CHEBI:30616"/>
    </ligand>
</feature>
<keyword evidence="13" id="KW-1185">Reference proteome</keyword>
<organism evidence="12 13">
    <name type="scientific">Diacronema lutheri</name>
    <name type="common">Unicellular marine alga</name>
    <name type="synonym">Monochrysis lutheri</name>
    <dbReference type="NCBI Taxonomy" id="2081491"/>
    <lineage>
        <taxon>Eukaryota</taxon>
        <taxon>Haptista</taxon>
        <taxon>Haptophyta</taxon>
        <taxon>Pavlovophyceae</taxon>
        <taxon>Pavlovales</taxon>
        <taxon>Pavlovaceae</taxon>
        <taxon>Diacronema</taxon>
    </lineage>
</organism>
<feature type="binding site" evidence="10">
    <location>
        <position position="21"/>
    </location>
    <ligand>
        <name>ATP</name>
        <dbReference type="ChEBI" id="CHEBI:30616"/>
    </ligand>
</feature>
<dbReference type="Proteomes" id="UP000751190">
    <property type="component" value="Unassembled WGS sequence"/>
</dbReference>
<evidence type="ECO:0000256" key="11">
    <source>
        <dbReference type="SAM" id="MobiDB-lite"/>
    </source>
</evidence>
<feature type="region of interest" description="Disordered" evidence="11">
    <location>
        <begin position="173"/>
        <end position="204"/>
    </location>
</feature>
<evidence type="ECO:0000256" key="5">
    <source>
        <dbReference type="ARBA" id="ARBA00022679"/>
    </source>
</evidence>
<dbReference type="GO" id="GO:0042274">
    <property type="term" value="P:ribosomal small subunit biogenesis"/>
    <property type="evidence" value="ECO:0007669"/>
    <property type="project" value="UniProtKB-UniRule"/>
</dbReference>
<comment type="caution">
    <text evidence="10">Lacks conserved residue(s) required for the propagation of feature annotation.</text>
</comment>
<evidence type="ECO:0000256" key="4">
    <source>
        <dbReference type="ARBA" id="ARBA00022552"/>
    </source>
</evidence>
<feature type="compositionally biased region" description="Low complexity" evidence="11">
    <location>
        <begin position="188"/>
        <end position="204"/>
    </location>
</feature>